<evidence type="ECO:0000256" key="6">
    <source>
        <dbReference type="SAM" id="Phobius"/>
    </source>
</evidence>
<proteinExistence type="predicted"/>
<keyword evidence="5 6" id="KW-0472">Membrane</keyword>
<dbReference type="GO" id="GO:0015093">
    <property type="term" value="F:ferrous iron transmembrane transporter activity"/>
    <property type="evidence" value="ECO:0007669"/>
    <property type="project" value="TreeGrafter"/>
</dbReference>
<feature type="transmembrane region" description="Helical" evidence="6">
    <location>
        <begin position="12"/>
        <end position="32"/>
    </location>
</feature>
<dbReference type="InterPro" id="IPR050291">
    <property type="entry name" value="CDF_Transporter"/>
</dbReference>
<comment type="subcellular location">
    <subcellularLocation>
        <location evidence="1">Membrane</location>
        <topology evidence="1">Multi-pass membrane protein</topology>
    </subcellularLocation>
</comment>
<accession>A0A246JZ52</accession>
<dbReference type="Proteomes" id="UP000197097">
    <property type="component" value="Unassembled WGS sequence"/>
</dbReference>
<dbReference type="GO" id="GO:0015341">
    <property type="term" value="F:zinc efflux antiporter activity"/>
    <property type="evidence" value="ECO:0007669"/>
    <property type="project" value="TreeGrafter"/>
</dbReference>
<evidence type="ECO:0000313" key="9">
    <source>
        <dbReference type="Proteomes" id="UP000197097"/>
    </source>
</evidence>
<evidence type="ECO:0000256" key="2">
    <source>
        <dbReference type="ARBA" id="ARBA00022448"/>
    </source>
</evidence>
<feature type="transmembrane region" description="Helical" evidence="6">
    <location>
        <begin position="44"/>
        <end position="64"/>
    </location>
</feature>
<dbReference type="InterPro" id="IPR027469">
    <property type="entry name" value="Cation_efflux_TMD_sf"/>
</dbReference>
<dbReference type="AlphaFoldDB" id="A0A246JZ52"/>
<feature type="transmembrane region" description="Helical" evidence="6">
    <location>
        <begin position="76"/>
        <end position="98"/>
    </location>
</feature>
<comment type="caution">
    <text evidence="8">The sequence shown here is derived from an EMBL/GenBank/DDBJ whole genome shotgun (WGS) entry which is preliminary data.</text>
</comment>
<dbReference type="GO" id="GO:0015086">
    <property type="term" value="F:cadmium ion transmembrane transporter activity"/>
    <property type="evidence" value="ECO:0007669"/>
    <property type="project" value="TreeGrafter"/>
</dbReference>
<dbReference type="OrthoDB" id="2388015at2"/>
<keyword evidence="3 6" id="KW-0812">Transmembrane</keyword>
<name>A0A246JZ52_9SPHN</name>
<keyword evidence="4 6" id="KW-1133">Transmembrane helix</keyword>
<dbReference type="InterPro" id="IPR058533">
    <property type="entry name" value="Cation_efflux_TM"/>
</dbReference>
<dbReference type="PANTHER" id="PTHR43840">
    <property type="entry name" value="MITOCHONDRIAL METAL TRANSPORTER 1-RELATED"/>
    <property type="match status" value="1"/>
</dbReference>
<feature type="transmembrane region" description="Helical" evidence="6">
    <location>
        <begin position="118"/>
        <end position="135"/>
    </location>
</feature>
<feature type="transmembrane region" description="Helical" evidence="6">
    <location>
        <begin position="147"/>
        <end position="173"/>
    </location>
</feature>
<sequence length="303" mass="32173">MGPHSERKEQRLLLFSATGTLALSLVGIAIGLLSGAKSILFDGVYSLADAGLTLAAFFAARLIARGADRRFQFGYWHIEPMLGFVNGSVLLLACVYALIDGVDTVMMGGRNVSFGPGIGYAGASALIGFAMHIYIRRRARGLGSSLLNIDAAAWLFGALLNAGLSAAFVTAVVLEGTQAEKLAAYFDPAILILLAILLAPLPLRALAAAGREILQIAPADLDAQVSSIAREVAARHGFVEHQSYVTQVGRARFIEIGFVGAAASTTMTLGEQDAIRQEFADAMGGLRPGYWLTIDFTADRRWL</sequence>
<gene>
    <name evidence="8" type="ORF">CDQ91_08200</name>
</gene>
<dbReference type="RefSeq" id="WP_088472219.1">
    <property type="nucleotide sequence ID" value="NZ_NISJ01000003.1"/>
</dbReference>
<feature type="transmembrane region" description="Helical" evidence="6">
    <location>
        <begin position="185"/>
        <end position="203"/>
    </location>
</feature>
<dbReference type="SUPFAM" id="SSF161111">
    <property type="entry name" value="Cation efflux protein transmembrane domain-like"/>
    <property type="match status" value="1"/>
</dbReference>
<feature type="domain" description="Cation efflux protein transmembrane" evidence="7">
    <location>
        <begin position="14"/>
        <end position="213"/>
    </location>
</feature>
<organism evidence="8 9">
    <name type="scientific">Sphingopyxis witflariensis</name>
    <dbReference type="NCBI Taxonomy" id="173675"/>
    <lineage>
        <taxon>Bacteria</taxon>
        <taxon>Pseudomonadati</taxon>
        <taxon>Pseudomonadota</taxon>
        <taxon>Alphaproteobacteria</taxon>
        <taxon>Sphingomonadales</taxon>
        <taxon>Sphingomonadaceae</taxon>
        <taxon>Sphingopyxis</taxon>
    </lineage>
</organism>
<dbReference type="GO" id="GO:0006882">
    <property type="term" value="P:intracellular zinc ion homeostasis"/>
    <property type="evidence" value="ECO:0007669"/>
    <property type="project" value="TreeGrafter"/>
</dbReference>
<evidence type="ECO:0000313" key="8">
    <source>
        <dbReference type="EMBL" id="OWQ98447.1"/>
    </source>
</evidence>
<dbReference type="Pfam" id="PF01545">
    <property type="entry name" value="Cation_efflux"/>
    <property type="match status" value="1"/>
</dbReference>
<evidence type="ECO:0000256" key="4">
    <source>
        <dbReference type="ARBA" id="ARBA00022989"/>
    </source>
</evidence>
<dbReference type="PANTHER" id="PTHR43840:SF15">
    <property type="entry name" value="MITOCHONDRIAL METAL TRANSPORTER 1-RELATED"/>
    <property type="match status" value="1"/>
</dbReference>
<evidence type="ECO:0000259" key="7">
    <source>
        <dbReference type="Pfam" id="PF01545"/>
    </source>
</evidence>
<evidence type="ECO:0000256" key="3">
    <source>
        <dbReference type="ARBA" id="ARBA00022692"/>
    </source>
</evidence>
<dbReference type="GO" id="GO:0005886">
    <property type="term" value="C:plasma membrane"/>
    <property type="evidence" value="ECO:0007669"/>
    <property type="project" value="TreeGrafter"/>
</dbReference>
<reference evidence="8 9" key="1">
    <citation type="journal article" date="2002" name="Int. J. Syst. Evol. Microbiol.">
        <title>Sphingopyxis witflariensis sp. nov., isolated from activated sludge.</title>
        <authorList>
            <person name="Kampfer P."/>
            <person name="Witzenberger R."/>
            <person name="Denner E.B."/>
            <person name="Busse H.J."/>
            <person name="Neef A."/>
        </authorList>
    </citation>
    <scope>NUCLEOTIDE SEQUENCE [LARGE SCALE GENOMIC DNA]</scope>
    <source>
        <strain evidence="8 9">DSM 14551</strain>
    </source>
</reference>
<keyword evidence="2" id="KW-0813">Transport</keyword>
<dbReference type="EMBL" id="NISJ01000003">
    <property type="protein sequence ID" value="OWQ98447.1"/>
    <property type="molecule type" value="Genomic_DNA"/>
</dbReference>
<dbReference type="Gene3D" id="1.20.1510.10">
    <property type="entry name" value="Cation efflux protein transmembrane domain"/>
    <property type="match status" value="1"/>
</dbReference>
<evidence type="ECO:0000256" key="1">
    <source>
        <dbReference type="ARBA" id="ARBA00004141"/>
    </source>
</evidence>
<keyword evidence="9" id="KW-1185">Reference proteome</keyword>
<evidence type="ECO:0000256" key="5">
    <source>
        <dbReference type="ARBA" id="ARBA00023136"/>
    </source>
</evidence>
<protein>
    <submittedName>
        <fullName evidence="8">Cation diffusion facilitator family transporter</fullName>
    </submittedName>
</protein>